<organism evidence="9 10">
    <name type="scientific">Paludisphaera mucosa</name>
    <dbReference type="NCBI Taxonomy" id="3030827"/>
    <lineage>
        <taxon>Bacteria</taxon>
        <taxon>Pseudomonadati</taxon>
        <taxon>Planctomycetota</taxon>
        <taxon>Planctomycetia</taxon>
        <taxon>Isosphaerales</taxon>
        <taxon>Isosphaeraceae</taxon>
        <taxon>Paludisphaera</taxon>
    </lineage>
</organism>
<evidence type="ECO:0000259" key="8">
    <source>
        <dbReference type="PROSITE" id="PS51462"/>
    </source>
</evidence>
<evidence type="ECO:0000256" key="4">
    <source>
        <dbReference type="ARBA" id="ARBA00016377"/>
    </source>
</evidence>
<comment type="cofactor">
    <cofactor evidence="2">
        <name>Mg(2+)</name>
        <dbReference type="ChEBI" id="CHEBI:18420"/>
    </cofactor>
</comment>
<reference evidence="9 10" key="1">
    <citation type="submission" date="2023-03" db="EMBL/GenBank/DDBJ databases">
        <title>Paludisphaera mucosa sp. nov. a novel planctomycete from northern fen.</title>
        <authorList>
            <person name="Ivanova A."/>
        </authorList>
    </citation>
    <scope>NUCLEOTIDE SEQUENCE [LARGE SCALE GENOMIC DNA]</scope>
    <source>
        <strain evidence="9 10">Pla2</strain>
    </source>
</reference>
<evidence type="ECO:0000313" key="9">
    <source>
        <dbReference type="EMBL" id="MDG3006922.1"/>
    </source>
</evidence>
<dbReference type="PROSITE" id="PS51462">
    <property type="entry name" value="NUDIX"/>
    <property type="match status" value="1"/>
</dbReference>
<evidence type="ECO:0000256" key="2">
    <source>
        <dbReference type="ARBA" id="ARBA00001946"/>
    </source>
</evidence>
<keyword evidence="5 9" id="KW-0378">Hydrolase</keyword>
<dbReference type="EMBL" id="JARRAG010000002">
    <property type="protein sequence ID" value="MDG3006922.1"/>
    <property type="molecule type" value="Genomic_DNA"/>
</dbReference>
<dbReference type="SUPFAM" id="SSF55811">
    <property type="entry name" value="Nudix"/>
    <property type="match status" value="1"/>
</dbReference>
<dbReference type="PANTHER" id="PTHR11839">
    <property type="entry name" value="UDP/ADP-SUGAR PYROPHOSPHATASE"/>
    <property type="match status" value="1"/>
</dbReference>
<dbReference type="Proteomes" id="UP001216907">
    <property type="component" value="Unassembled WGS sequence"/>
</dbReference>
<dbReference type="InterPro" id="IPR000086">
    <property type="entry name" value="NUDIX_hydrolase_dom"/>
</dbReference>
<gene>
    <name evidence="9" type="ORF">PZE19_24385</name>
</gene>
<comment type="similarity">
    <text evidence="3">Belongs to the Nudix hydrolase family. NudK subfamily.</text>
</comment>
<evidence type="ECO:0000256" key="5">
    <source>
        <dbReference type="ARBA" id="ARBA00022801"/>
    </source>
</evidence>
<dbReference type="Pfam" id="PF00293">
    <property type="entry name" value="NUDIX"/>
    <property type="match status" value="1"/>
</dbReference>
<dbReference type="Gene3D" id="3.90.79.10">
    <property type="entry name" value="Nucleoside Triphosphate Pyrophosphohydrolase"/>
    <property type="match status" value="1"/>
</dbReference>
<proteinExistence type="inferred from homology"/>
<sequence length="194" mass="21622">MKDDSTQPASWSHVDEGRHDRTIEENWLFTLRKERFRSRLSGLTHDFFVIRLADAVHAVAITTEGEVLFVRQFRAGSGRDSLETPGGLVDPNEDPLVAGPRELLEETGYAGDPPELVGTLWSNPSLVTSRTTTIVIRNARKVAEPKLDHTEELTVEKVPARDVLGLIRQGRVDHALVVAGLLWWLTTEANPARV</sequence>
<comment type="caution">
    <text evidence="9">The sequence shown here is derived from an EMBL/GenBank/DDBJ whole genome shotgun (WGS) entry which is preliminary data.</text>
</comment>
<evidence type="ECO:0000256" key="1">
    <source>
        <dbReference type="ARBA" id="ARBA00000847"/>
    </source>
</evidence>
<evidence type="ECO:0000313" key="10">
    <source>
        <dbReference type="Proteomes" id="UP001216907"/>
    </source>
</evidence>
<dbReference type="PANTHER" id="PTHR11839:SF18">
    <property type="entry name" value="NUDIX HYDROLASE DOMAIN-CONTAINING PROTEIN"/>
    <property type="match status" value="1"/>
</dbReference>
<evidence type="ECO:0000256" key="7">
    <source>
        <dbReference type="ARBA" id="ARBA00032272"/>
    </source>
</evidence>
<accession>A0ABT6FH74</accession>
<dbReference type="RefSeq" id="WP_277863213.1">
    <property type="nucleotide sequence ID" value="NZ_JARRAG010000002.1"/>
</dbReference>
<name>A0ABT6FH74_9BACT</name>
<feature type="domain" description="Nudix hydrolase" evidence="8">
    <location>
        <begin position="51"/>
        <end position="180"/>
    </location>
</feature>
<dbReference type="GO" id="GO:0016787">
    <property type="term" value="F:hydrolase activity"/>
    <property type="evidence" value="ECO:0007669"/>
    <property type="project" value="UniProtKB-KW"/>
</dbReference>
<evidence type="ECO:0000256" key="3">
    <source>
        <dbReference type="ARBA" id="ARBA00007275"/>
    </source>
</evidence>
<comment type="catalytic activity">
    <reaction evidence="1">
        <text>GDP-alpha-D-mannose + H2O = alpha-D-mannose 1-phosphate + GMP + 2 H(+)</text>
        <dbReference type="Rhea" id="RHEA:27978"/>
        <dbReference type="ChEBI" id="CHEBI:15377"/>
        <dbReference type="ChEBI" id="CHEBI:15378"/>
        <dbReference type="ChEBI" id="CHEBI:57527"/>
        <dbReference type="ChEBI" id="CHEBI:58115"/>
        <dbReference type="ChEBI" id="CHEBI:58409"/>
    </reaction>
</comment>
<dbReference type="InterPro" id="IPR015797">
    <property type="entry name" value="NUDIX_hydrolase-like_dom_sf"/>
</dbReference>
<keyword evidence="10" id="KW-1185">Reference proteome</keyword>
<protein>
    <recommendedName>
        <fullName evidence="4">GDP-mannose pyrophosphatase</fullName>
    </recommendedName>
    <alternativeName>
        <fullName evidence="6">GDP-mannose hydrolase</fullName>
    </alternativeName>
    <alternativeName>
        <fullName evidence="7">GDPMK</fullName>
    </alternativeName>
</protein>
<dbReference type="CDD" id="cd03424">
    <property type="entry name" value="NUDIX_ADPRase_Nudt5_UGPPase_Nudt14"/>
    <property type="match status" value="1"/>
</dbReference>
<evidence type="ECO:0000256" key="6">
    <source>
        <dbReference type="ARBA" id="ARBA00032162"/>
    </source>
</evidence>